<gene>
    <name evidence="2" type="ORF">EVOR1521_LOCUS13301</name>
</gene>
<comment type="caution">
    <text evidence="2">The sequence shown here is derived from an EMBL/GenBank/DDBJ whole genome shotgun (WGS) entry which is preliminary data.</text>
</comment>
<dbReference type="AlphaFoldDB" id="A0AA36IH34"/>
<feature type="signal peptide" evidence="1">
    <location>
        <begin position="1"/>
        <end position="19"/>
    </location>
</feature>
<keyword evidence="3" id="KW-1185">Reference proteome</keyword>
<name>A0AA36IH34_9DINO</name>
<reference evidence="2" key="1">
    <citation type="submission" date="2023-08" db="EMBL/GenBank/DDBJ databases">
        <authorList>
            <person name="Chen Y."/>
            <person name="Shah S."/>
            <person name="Dougan E. K."/>
            <person name="Thang M."/>
            <person name="Chan C."/>
        </authorList>
    </citation>
    <scope>NUCLEOTIDE SEQUENCE</scope>
</reference>
<feature type="chain" id="PRO_5041298865" description="EAL domain-containing protein" evidence="1">
    <location>
        <begin position="20"/>
        <end position="404"/>
    </location>
</feature>
<keyword evidence="1" id="KW-0732">Signal</keyword>
<evidence type="ECO:0000313" key="2">
    <source>
        <dbReference type="EMBL" id="CAJ1387173.1"/>
    </source>
</evidence>
<evidence type="ECO:0008006" key="4">
    <source>
        <dbReference type="Google" id="ProtNLM"/>
    </source>
</evidence>
<sequence length="404" mass="44225">MGRSRLPWLSLAWVAPCAAQGPMPVPSSSLQSGTRPSGSSEASAWRLQIGIADKALHEWLLSTPQQADQIGPKASLPSDLERGTLQLIKDIGLSALASSLDYLILCQHSDPRCGVPLQHFEPVQMLRALLDTQLRELVQDYRPDTGLRSPVLRVGHSLRSDLDGFLRQLRSLEPGLQAAEVSARLVQTAGLRARMLAWHLGMHFWVRDLAVPGRGAPVLVLHDEYTSFADMVSVVIGTMVRNGQPQLAMAELGVPTQEEWLAPQLLRSVPGLQYVAIMLEPPEEQHGAAKFAVFEQLRAELQQSELHQRLALHFAASPSAAAAMPDRSLDLALLDLRGADASFAQEQMALWESKVKPAGVLLGRGFEPDWPEIVKAVCAQRFSTDLHLGAGGGFWWLVEPPEDE</sequence>
<organism evidence="2 3">
    <name type="scientific">Effrenium voratum</name>
    <dbReference type="NCBI Taxonomy" id="2562239"/>
    <lineage>
        <taxon>Eukaryota</taxon>
        <taxon>Sar</taxon>
        <taxon>Alveolata</taxon>
        <taxon>Dinophyceae</taxon>
        <taxon>Suessiales</taxon>
        <taxon>Symbiodiniaceae</taxon>
        <taxon>Effrenium</taxon>
    </lineage>
</organism>
<evidence type="ECO:0000313" key="3">
    <source>
        <dbReference type="Proteomes" id="UP001178507"/>
    </source>
</evidence>
<evidence type="ECO:0000256" key="1">
    <source>
        <dbReference type="SAM" id="SignalP"/>
    </source>
</evidence>
<dbReference type="EMBL" id="CAUJNA010001470">
    <property type="protein sequence ID" value="CAJ1387173.1"/>
    <property type="molecule type" value="Genomic_DNA"/>
</dbReference>
<dbReference type="Proteomes" id="UP001178507">
    <property type="component" value="Unassembled WGS sequence"/>
</dbReference>
<accession>A0AA36IH34</accession>
<proteinExistence type="predicted"/>
<protein>
    <recommendedName>
        <fullName evidence="4">EAL domain-containing protein</fullName>
    </recommendedName>
</protein>